<dbReference type="OrthoDB" id="1938625at2759"/>
<organism evidence="1 2">
    <name type="scientific">Artemisia annua</name>
    <name type="common">Sweet wormwood</name>
    <dbReference type="NCBI Taxonomy" id="35608"/>
    <lineage>
        <taxon>Eukaryota</taxon>
        <taxon>Viridiplantae</taxon>
        <taxon>Streptophyta</taxon>
        <taxon>Embryophyta</taxon>
        <taxon>Tracheophyta</taxon>
        <taxon>Spermatophyta</taxon>
        <taxon>Magnoliopsida</taxon>
        <taxon>eudicotyledons</taxon>
        <taxon>Gunneridae</taxon>
        <taxon>Pentapetalae</taxon>
        <taxon>asterids</taxon>
        <taxon>campanulids</taxon>
        <taxon>Asterales</taxon>
        <taxon>Asteraceae</taxon>
        <taxon>Asteroideae</taxon>
        <taxon>Anthemideae</taxon>
        <taxon>Artemisiinae</taxon>
        <taxon>Artemisia</taxon>
    </lineage>
</organism>
<keyword evidence="2" id="KW-1185">Reference proteome</keyword>
<evidence type="ECO:0000313" key="2">
    <source>
        <dbReference type="Proteomes" id="UP000245207"/>
    </source>
</evidence>
<dbReference type="Proteomes" id="UP000245207">
    <property type="component" value="Unassembled WGS sequence"/>
</dbReference>
<keyword evidence="1" id="KW-0808">Transferase</keyword>
<sequence length="320" mass="36135">MLAVFGSTIANPPQELSLPFKGSGSLRTKEEGDVESANFIMDALDEFKSVSGLIPSIPKSKAYFCNVLNHVKLSILNVMPFVEGKLPVRYLGVLLISSRLMNRDCRIMVERVKSKVGDWKNKSLSFAGRLQLVQSVLSSMYIYLALVFLLPIRIIHDTEQAMRGFLWCQGEMKKGKANVAWNIVCLPKQEGGLGIKSLESVNIALMTKNLWHIITRKDSLWVRWVYSYKLQGGNFWNVPSKSGMTWGWRKILHLRDIVRPFICSVLGNGMRTSAWFDIWSKTCPLISHITPRLIASEGFLLSNVVSDIIVDGGWAWPLSW</sequence>
<evidence type="ECO:0000313" key="1">
    <source>
        <dbReference type="EMBL" id="PWA97590.1"/>
    </source>
</evidence>
<keyword evidence="1" id="KW-0695">RNA-directed DNA polymerase</keyword>
<dbReference type="PANTHER" id="PTHR33116">
    <property type="entry name" value="REVERSE TRANSCRIPTASE ZINC-BINDING DOMAIN-CONTAINING PROTEIN-RELATED-RELATED"/>
    <property type="match status" value="1"/>
</dbReference>
<proteinExistence type="predicted"/>
<dbReference type="GO" id="GO:0003964">
    <property type="term" value="F:RNA-directed DNA polymerase activity"/>
    <property type="evidence" value="ECO:0007669"/>
    <property type="project" value="UniProtKB-KW"/>
</dbReference>
<dbReference type="AlphaFoldDB" id="A0A2U1QHU1"/>
<gene>
    <name evidence="1" type="ORF">CTI12_AA027450</name>
</gene>
<keyword evidence="1" id="KW-0548">Nucleotidyltransferase</keyword>
<reference evidence="1 2" key="1">
    <citation type="journal article" date="2018" name="Mol. Plant">
        <title>The genome of Artemisia annua provides insight into the evolution of Asteraceae family and artemisinin biosynthesis.</title>
        <authorList>
            <person name="Shen Q."/>
            <person name="Zhang L."/>
            <person name="Liao Z."/>
            <person name="Wang S."/>
            <person name="Yan T."/>
            <person name="Shi P."/>
            <person name="Liu M."/>
            <person name="Fu X."/>
            <person name="Pan Q."/>
            <person name="Wang Y."/>
            <person name="Lv Z."/>
            <person name="Lu X."/>
            <person name="Zhang F."/>
            <person name="Jiang W."/>
            <person name="Ma Y."/>
            <person name="Chen M."/>
            <person name="Hao X."/>
            <person name="Li L."/>
            <person name="Tang Y."/>
            <person name="Lv G."/>
            <person name="Zhou Y."/>
            <person name="Sun X."/>
            <person name="Brodelius P.E."/>
            <person name="Rose J.K.C."/>
            <person name="Tang K."/>
        </authorList>
    </citation>
    <scope>NUCLEOTIDE SEQUENCE [LARGE SCALE GENOMIC DNA]</scope>
    <source>
        <strain evidence="2">cv. Huhao1</strain>
        <tissue evidence="1">Leaf</tissue>
    </source>
</reference>
<comment type="caution">
    <text evidence="1">The sequence shown here is derived from an EMBL/GenBank/DDBJ whole genome shotgun (WGS) entry which is preliminary data.</text>
</comment>
<dbReference type="EMBL" id="PKPP01000113">
    <property type="protein sequence ID" value="PWA97590.1"/>
    <property type="molecule type" value="Genomic_DNA"/>
</dbReference>
<dbReference type="PANTHER" id="PTHR33116:SF84">
    <property type="entry name" value="RNA-DIRECTED DNA POLYMERASE"/>
    <property type="match status" value="1"/>
</dbReference>
<name>A0A2U1QHU1_ARTAN</name>
<accession>A0A2U1QHU1</accession>
<dbReference type="STRING" id="35608.A0A2U1QHU1"/>
<protein>
    <submittedName>
        <fullName evidence="1">Reverse transcriptase domain, Reverse transcriptase zinc-binding domain protein</fullName>
    </submittedName>
</protein>